<name>A0A554N7B8_9EURY</name>
<accession>A0A554N7B8</accession>
<comment type="caution">
    <text evidence="2">The sequence shown here is derived from an EMBL/GenBank/DDBJ whole genome shotgun (WGS) entry which is preliminary data.</text>
</comment>
<reference evidence="2 3" key="1">
    <citation type="submission" date="2018-06" db="EMBL/GenBank/DDBJ databases">
        <title>Natronomonas sp. F16-60 a new haloarchaeon isolated from a solar saltern of Isla Cristina, Huelva, Spain.</title>
        <authorList>
            <person name="Duran-Viseras A."/>
            <person name="Sanchez-Porro C."/>
            <person name="Ventosa A."/>
        </authorList>
    </citation>
    <scope>NUCLEOTIDE SEQUENCE [LARGE SCALE GENOMIC DNA]</scope>
    <source>
        <strain evidence="2 3">F16-60</strain>
    </source>
</reference>
<feature type="transmembrane region" description="Helical" evidence="1">
    <location>
        <begin position="21"/>
        <end position="54"/>
    </location>
</feature>
<dbReference type="Proteomes" id="UP000319894">
    <property type="component" value="Unassembled WGS sequence"/>
</dbReference>
<dbReference type="AlphaFoldDB" id="A0A554N7B8"/>
<evidence type="ECO:0000313" key="3">
    <source>
        <dbReference type="Proteomes" id="UP000319894"/>
    </source>
</evidence>
<protein>
    <submittedName>
        <fullName evidence="2">Uncharacterized protein</fullName>
    </submittedName>
</protein>
<keyword evidence="1" id="KW-0472">Membrane</keyword>
<evidence type="ECO:0000256" key="1">
    <source>
        <dbReference type="SAM" id="Phobius"/>
    </source>
</evidence>
<organism evidence="2 3">
    <name type="scientific">Haloglomus irregulare</name>
    <dbReference type="NCBI Taxonomy" id="2234134"/>
    <lineage>
        <taxon>Archaea</taxon>
        <taxon>Methanobacteriati</taxon>
        <taxon>Methanobacteriota</taxon>
        <taxon>Stenosarchaea group</taxon>
        <taxon>Halobacteria</taxon>
        <taxon>Halobacteriales</taxon>
        <taxon>Natronomonadaceae</taxon>
        <taxon>Haloglomus</taxon>
    </lineage>
</organism>
<dbReference type="RefSeq" id="WP_144262478.1">
    <property type="nucleotide sequence ID" value="NZ_QMDX01000008.1"/>
</dbReference>
<keyword evidence="1" id="KW-1133">Transmembrane helix</keyword>
<keyword evidence="1" id="KW-0812">Transmembrane</keyword>
<gene>
    <name evidence="2" type="ORF">DP107_12405</name>
</gene>
<keyword evidence="3" id="KW-1185">Reference proteome</keyword>
<dbReference type="InParanoid" id="A0A554N7B8"/>
<evidence type="ECO:0000313" key="2">
    <source>
        <dbReference type="EMBL" id="TSD13292.1"/>
    </source>
</evidence>
<proteinExistence type="predicted"/>
<dbReference type="EMBL" id="QMDX01000008">
    <property type="protein sequence ID" value="TSD13292.1"/>
    <property type="molecule type" value="Genomic_DNA"/>
</dbReference>
<sequence>MRSQARQYAQSAQHRRAPPVRYSVAAAAVPIVAMVAAVYPVPMAVVVLAVVAVARYGRAAE</sequence>